<organism evidence="2 3">
    <name type="scientific">Phaeodactylibacter xiamenensis</name>
    <dbReference type="NCBI Taxonomy" id="1524460"/>
    <lineage>
        <taxon>Bacteria</taxon>
        <taxon>Pseudomonadati</taxon>
        <taxon>Bacteroidota</taxon>
        <taxon>Saprospiria</taxon>
        <taxon>Saprospirales</taxon>
        <taxon>Haliscomenobacteraceae</taxon>
        <taxon>Phaeodactylibacter</taxon>
    </lineage>
</organism>
<keyword evidence="3" id="KW-1185">Reference proteome</keyword>
<comment type="caution">
    <text evidence="2">The sequence shown here is derived from an EMBL/GenBank/DDBJ whole genome shotgun (WGS) entry which is preliminary data.</text>
</comment>
<feature type="region of interest" description="Disordered" evidence="1">
    <location>
        <begin position="183"/>
        <end position="202"/>
    </location>
</feature>
<dbReference type="EMBL" id="JPOS01000018">
    <property type="protein sequence ID" value="KGE88649.1"/>
    <property type="molecule type" value="Genomic_DNA"/>
</dbReference>
<proteinExistence type="predicted"/>
<evidence type="ECO:0000313" key="2">
    <source>
        <dbReference type="EMBL" id="KGE88649.1"/>
    </source>
</evidence>
<sequence>MKEILTLFFVTLTLSLSAQFHPMLDAQGVLKDADGFPVEDGPQELTFRLYPDAVSNDALWSETVTLQISGGAYQHYLGSLTPIDQRIFENTVYLGVSVEGVELTPRSTFTVTPYAIALTGCTGAVGDVKMSVLNPEEFTAENGACWELMSGQALPAESKLAGLTNWQNLPDVRGRFLRSFDSRGVDGNDSDRGNNPQAGTYQNSVFKRHNHNLALDGQVNDGDFNGSFDVTDGPRVYNLFSTSIATSGSTNAFSTTSLHAIRGGNYGCGAGGMHFVLIPMSNAEGNTFNILSHTHDIGMSGGTETRPKNINLYIYMRTR</sequence>
<dbReference type="SUPFAM" id="SSF88874">
    <property type="entry name" value="Receptor-binding domain of short tail fibre protein gp12"/>
    <property type="match status" value="1"/>
</dbReference>
<gene>
    <name evidence="2" type="ORF">IX84_08250</name>
</gene>
<dbReference type="AlphaFoldDB" id="A0A098S7U9"/>
<feature type="compositionally biased region" description="Polar residues" evidence="1">
    <location>
        <begin position="193"/>
        <end position="202"/>
    </location>
</feature>
<dbReference type="Proteomes" id="UP000029736">
    <property type="component" value="Unassembled WGS sequence"/>
</dbReference>
<evidence type="ECO:0000256" key="1">
    <source>
        <dbReference type="SAM" id="MobiDB-lite"/>
    </source>
</evidence>
<reference evidence="2 3" key="1">
    <citation type="journal article" date="2014" name="Int. J. Syst. Evol. Microbiol.">
        <title>Phaeodactylibacter xiamenensis gen. nov., sp. nov., a member of the family Saprospiraceae isolated from the marine alga Phaeodactylum tricornutum.</title>
        <authorList>
            <person name="Chen Z.Jr."/>
            <person name="Lei X."/>
            <person name="Lai Q."/>
            <person name="Li Y."/>
            <person name="Zhang B."/>
            <person name="Zhang J."/>
            <person name="Zhang H."/>
            <person name="Yang L."/>
            <person name="Zheng W."/>
            <person name="Tian Y."/>
            <person name="Yu Z."/>
            <person name="Xu H.Jr."/>
            <person name="Zheng T."/>
        </authorList>
    </citation>
    <scope>NUCLEOTIDE SEQUENCE [LARGE SCALE GENOMIC DNA]</scope>
    <source>
        <strain evidence="2 3">KD52</strain>
    </source>
</reference>
<name>A0A098S7U9_9BACT</name>
<dbReference type="STRING" id="1524460.IX84_08250"/>
<evidence type="ECO:0008006" key="4">
    <source>
        <dbReference type="Google" id="ProtNLM"/>
    </source>
</evidence>
<feature type="compositionally biased region" description="Basic and acidic residues" evidence="1">
    <location>
        <begin position="183"/>
        <end position="192"/>
    </location>
</feature>
<dbReference type="OrthoDB" id="9810174at2"/>
<dbReference type="RefSeq" id="WP_044218401.1">
    <property type="nucleotide sequence ID" value="NZ_JBKAGJ010000018.1"/>
</dbReference>
<evidence type="ECO:0000313" key="3">
    <source>
        <dbReference type="Proteomes" id="UP000029736"/>
    </source>
</evidence>
<protein>
    <recommendedName>
        <fullName evidence="4">Phage tail collar domain-containing protein</fullName>
    </recommendedName>
</protein>
<accession>A0A098S7U9</accession>